<dbReference type="PANTHER" id="PTHR11188">
    <property type="entry name" value="ARRESTIN DOMAIN CONTAINING PROTEIN"/>
    <property type="match status" value="1"/>
</dbReference>
<accession>A0A183UU35</accession>
<evidence type="ECO:0000313" key="2">
    <source>
        <dbReference type="EMBL" id="VDM43326.1"/>
    </source>
</evidence>
<evidence type="ECO:0000313" key="3">
    <source>
        <dbReference type="Proteomes" id="UP000050794"/>
    </source>
</evidence>
<dbReference type="Pfam" id="PF02752">
    <property type="entry name" value="Arrestin_C"/>
    <property type="match status" value="1"/>
</dbReference>
<proteinExistence type="predicted"/>
<dbReference type="EMBL" id="UYWY01021077">
    <property type="protein sequence ID" value="VDM43326.1"/>
    <property type="molecule type" value="Genomic_DNA"/>
</dbReference>
<reference evidence="2 3" key="2">
    <citation type="submission" date="2018-11" db="EMBL/GenBank/DDBJ databases">
        <authorList>
            <consortium name="Pathogen Informatics"/>
        </authorList>
    </citation>
    <scope>NUCLEOTIDE SEQUENCE [LARGE SCALE GENOMIC DNA]</scope>
</reference>
<reference evidence="4" key="1">
    <citation type="submission" date="2016-06" db="UniProtKB">
        <authorList>
            <consortium name="WormBaseParasite"/>
        </authorList>
    </citation>
    <scope>IDENTIFICATION</scope>
</reference>
<sequence>MLRKRYLDAEIKLTRLAFCPGEIICGMLLVDTTNDNNIAKMEVKLFGAAKVFCRDEEFAEHYNERPLFLHNEKILIDRNAIIYQKPQPLLIEIDDNGNDNEPLNGICPPGCHSDPSGLHAGRHGFAFDFQLPISGLETSFTSSNCPIAIKYHLIATIMNEDGVVLMECSQPITIVKPSHANLTRSLSANSATKCIDLKKSYAIHATMQLTKTCYKPAEPICAIITIHNRWKGSLKYAHFNIVQRVSYTAQVVGTSHQKAYSKNIDLTGVGLPPSQRKILPGTSFCFSPQYYVPALTPSFEISDCMKVDYVAKLTVGRSPNEIFGDITIPLTIATHIDGAPS</sequence>
<protein>
    <submittedName>
        <fullName evidence="4">Arrestin_N domain-containing protein</fullName>
    </submittedName>
</protein>
<organism evidence="3 4">
    <name type="scientific">Toxocara canis</name>
    <name type="common">Canine roundworm</name>
    <dbReference type="NCBI Taxonomy" id="6265"/>
    <lineage>
        <taxon>Eukaryota</taxon>
        <taxon>Metazoa</taxon>
        <taxon>Ecdysozoa</taxon>
        <taxon>Nematoda</taxon>
        <taxon>Chromadorea</taxon>
        <taxon>Rhabditida</taxon>
        <taxon>Spirurina</taxon>
        <taxon>Ascaridomorpha</taxon>
        <taxon>Ascaridoidea</taxon>
        <taxon>Toxocaridae</taxon>
        <taxon>Toxocara</taxon>
    </lineage>
</organism>
<keyword evidence="3" id="KW-1185">Reference proteome</keyword>
<gene>
    <name evidence="2" type="ORF">TCNE_LOCUS12005</name>
</gene>
<name>A0A183UU35_TOXCA</name>
<dbReference type="PANTHER" id="PTHR11188:SF176">
    <property type="entry name" value="ARRESTIN DOMAIN-CONTAINING PROTEIN 1"/>
    <property type="match status" value="1"/>
</dbReference>
<dbReference type="Gene3D" id="2.60.40.640">
    <property type="match status" value="2"/>
</dbReference>
<evidence type="ECO:0000259" key="1">
    <source>
        <dbReference type="Pfam" id="PF02752"/>
    </source>
</evidence>
<dbReference type="GO" id="GO:0015031">
    <property type="term" value="P:protein transport"/>
    <property type="evidence" value="ECO:0007669"/>
    <property type="project" value="TreeGrafter"/>
</dbReference>
<dbReference type="GO" id="GO:0005737">
    <property type="term" value="C:cytoplasm"/>
    <property type="evidence" value="ECO:0007669"/>
    <property type="project" value="TreeGrafter"/>
</dbReference>
<dbReference type="SUPFAM" id="SSF81296">
    <property type="entry name" value="E set domains"/>
    <property type="match status" value="2"/>
</dbReference>
<dbReference type="InterPro" id="IPR014752">
    <property type="entry name" value="Arrestin-like_C"/>
</dbReference>
<dbReference type="InterPro" id="IPR014756">
    <property type="entry name" value="Ig_E-set"/>
</dbReference>
<dbReference type="InterPro" id="IPR050357">
    <property type="entry name" value="Arrestin_domain-protein"/>
</dbReference>
<dbReference type="WBParaSite" id="TCNE_0001200501-mRNA-1">
    <property type="protein sequence ID" value="TCNE_0001200501-mRNA-1"/>
    <property type="gene ID" value="TCNE_0001200501"/>
</dbReference>
<dbReference type="AlphaFoldDB" id="A0A183UU35"/>
<feature type="domain" description="Arrestin C-terminal-like" evidence="1">
    <location>
        <begin position="202"/>
        <end position="332"/>
    </location>
</feature>
<evidence type="ECO:0000313" key="4">
    <source>
        <dbReference type="WBParaSite" id="TCNE_0001200501-mRNA-1"/>
    </source>
</evidence>
<dbReference type="Proteomes" id="UP000050794">
    <property type="component" value="Unassembled WGS sequence"/>
</dbReference>
<dbReference type="InterPro" id="IPR011022">
    <property type="entry name" value="Arrestin_C-like"/>
</dbReference>